<feature type="domain" description="EAL" evidence="2">
    <location>
        <begin position="548"/>
        <end position="802"/>
    </location>
</feature>
<dbReference type="SMART" id="SM00091">
    <property type="entry name" value="PAS"/>
    <property type="match status" value="1"/>
</dbReference>
<dbReference type="InterPro" id="IPR013767">
    <property type="entry name" value="PAS_fold"/>
</dbReference>
<dbReference type="InterPro" id="IPR000014">
    <property type="entry name" value="PAS"/>
</dbReference>
<evidence type="ECO:0000259" key="1">
    <source>
        <dbReference type="PROSITE" id="PS50112"/>
    </source>
</evidence>
<dbReference type="SUPFAM" id="SSF55073">
    <property type="entry name" value="Nucleotide cyclase"/>
    <property type="match status" value="1"/>
</dbReference>
<dbReference type="InterPro" id="IPR001633">
    <property type="entry name" value="EAL_dom"/>
</dbReference>
<dbReference type="InterPro" id="IPR003018">
    <property type="entry name" value="GAF"/>
</dbReference>
<dbReference type="InterPro" id="IPR000160">
    <property type="entry name" value="GGDEF_dom"/>
</dbReference>
<dbReference type="Gene3D" id="3.20.20.450">
    <property type="entry name" value="EAL domain"/>
    <property type="match status" value="1"/>
</dbReference>
<dbReference type="SUPFAM" id="SSF141868">
    <property type="entry name" value="EAL domain-like"/>
    <property type="match status" value="1"/>
</dbReference>
<organism evidence="4 5">
    <name type="scientific">Agrobacterium rosae</name>
    <dbReference type="NCBI Taxonomy" id="1972867"/>
    <lineage>
        <taxon>Bacteria</taxon>
        <taxon>Pseudomonadati</taxon>
        <taxon>Pseudomonadota</taxon>
        <taxon>Alphaproteobacteria</taxon>
        <taxon>Hyphomicrobiales</taxon>
        <taxon>Rhizobiaceae</taxon>
        <taxon>Rhizobium/Agrobacterium group</taxon>
        <taxon>Agrobacterium</taxon>
    </lineage>
</organism>
<dbReference type="STRING" id="1907666.DSM25559_5217"/>
<dbReference type="CDD" id="cd01949">
    <property type="entry name" value="GGDEF"/>
    <property type="match status" value="1"/>
</dbReference>
<dbReference type="InterPro" id="IPR052155">
    <property type="entry name" value="Biofilm_reg_signaling"/>
</dbReference>
<evidence type="ECO:0000259" key="3">
    <source>
        <dbReference type="PROSITE" id="PS50887"/>
    </source>
</evidence>
<dbReference type="NCBIfam" id="TIGR00254">
    <property type="entry name" value="GGDEF"/>
    <property type="match status" value="1"/>
</dbReference>
<dbReference type="AlphaFoldDB" id="A0A1R3U9E9"/>
<evidence type="ECO:0000313" key="4">
    <source>
        <dbReference type="EMBL" id="SCX35936.1"/>
    </source>
</evidence>
<dbReference type="Pfam" id="PF00990">
    <property type="entry name" value="GGDEF"/>
    <property type="match status" value="1"/>
</dbReference>
<gene>
    <name evidence="4" type="primary">cph2_10</name>
    <name evidence="4" type="ORF">DSM25559_5217</name>
</gene>
<dbReference type="Gene3D" id="3.30.450.20">
    <property type="entry name" value="PAS domain"/>
    <property type="match status" value="1"/>
</dbReference>
<reference evidence="5" key="1">
    <citation type="submission" date="2016-10" db="EMBL/GenBank/DDBJ databases">
        <authorList>
            <person name="Wibberg D."/>
        </authorList>
    </citation>
    <scope>NUCLEOTIDE SEQUENCE [LARGE SCALE GENOMIC DNA]</scope>
</reference>
<dbReference type="GO" id="GO:0006355">
    <property type="term" value="P:regulation of DNA-templated transcription"/>
    <property type="evidence" value="ECO:0007669"/>
    <property type="project" value="InterPro"/>
</dbReference>
<dbReference type="Gene3D" id="3.30.450.40">
    <property type="match status" value="1"/>
</dbReference>
<dbReference type="SMART" id="SM00267">
    <property type="entry name" value="GGDEF"/>
    <property type="match status" value="1"/>
</dbReference>
<dbReference type="PROSITE" id="PS50887">
    <property type="entry name" value="GGDEF"/>
    <property type="match status" value="1"/>
</dbReference>
<dbReference type="SMART" id="SM00052">
    <property type="entry name" value="EAL"/>
    <property type="match status" value="1"/>
</dbReference>
<dbReference type="Pfam" id="PF01590">
    <property type="entry name" value="GAF"/>
    <property type="match status" value="1"/>
</dbReference>
<sequence>MTEHRDEVQAAGCSDVFTGYKPSTVSHALLFLRAASNAIQTFETLITRSTVLGGILGFELLCIKVFRVSLLVIIIQRAIVMSHYPIPNDDEKRIEVLDNFALMDTPPEREYDHIIQMASRIFDIPTVLVSLVHRDRQFFKARIGLDVCQTGRDVSFCTFAIMESEVFVIPDASKDARFQSNALVTGYPNIRFYAGAPLITSEGHALGSLCLIDQKPRETFSDRDRRILQDLAVMVLERMELRRVERESEASRNRFINITSTSPDAIICANGKNQITSWNASAETIFGYSKEEALGKALDIIMPDAMRSRHRAGLARVSAGGPARIIGTSVNLTAKRRDGSDVPIELSLSQWSEAGEPQFGAIIRDITTRLEAVKQLKHAAEYDHLTGLANRSSLTQRIRQACDNHEPSALLLIDLDGFKDVNDTLGHAAGDFVLKIIAHRLRETVPAHHMVARLGGDEFVVLMSETVDPLKTSELGSALISVIQEPIEFDNDPIHIGASIGISLRSGFEDESEQMLGNADLALYQAKVDGRHLVRIFTPELRQAALKKGAMGSSIRQAWENHEFELYYQPQIKLSDGSLAGAEALIRWNHPNLGVVSPGAFLPVLEASLLAVPVGEWILRTACAQAAHWRNAGCENFRIGVNLFAAQFRTRDFAKSVELALSDSHLPATALELEITENIILRNEQRIMKPLHHLRSLGVGIAFDDFGTGFASLSLLKDYPVTRLKIDRSFVSGSERNKKDEVIVEAVTRLAAGFDLEVIAEGIETAEQEDLMRQYACDEGQGYLYGRPMTANDFTRLYLATSMNQTTINILKSIA</sequence>
<dbReference type="SUPFAM" id="SSF55785">
    <property type="entry name" value="PYP-like sensor domain (PAS domain)"/>
    <property type="match status" value="1"/>
</dbReference>
<evidence type="ECO:0000313" key="5">
    <source>
        <dbReference type="Proteomes" id="UP000187891"/>
    </source>
</evidence>
<dbReference type="Gene3D" id="3.30.70.270">
    <property type="match status" value="1"/>
</dbReference>
<dbReference type="NCBIfam" id="TIGR00229">
    <property type="entry name" value="sensory_box"/>
    <property type="match status" value="1"/>
</dbReference>
<dbReference type="Pfam" id="PF00563">
    <property type="entry name" value="EAL"/>
    <property type="match status" value="1"/>
</dbReference>
<accession>A0A1R3U9E9</accession>
<dbReference type="InterPro" id="IPR035919">
    <property type="entry name" value="EAL_sf"/>
</dbReference>
<dbReference type="InterPro" id="IPR029787">
    <property type="entry name" value="Nucleotide_cyclase"/>
</dbReference>
<dbReference type="CDD" id="cd01948">
    <property type="entry name" value="EAL"/>
    <property type="match status" value="1"/>
</dbReference>
<feature type="domain" description="PAS" evidence="1">
    <location>
        <begin position="251"/>
        <end position="321"/>
    </location>
</feature>
<name>A0A1R3U9E9_9HYPH</name>
<dbReference type="InterPro" id="IPR029016">
    <property type="entry name" value="GAF-like_dom_sf"/>
</dbReference>
<dbReference type="InterPro" id="IPR043128">
    <property type="entry name" value="Rev_trsase/Diguanyl_cyclase"/>
</dbReference>
<evidence type="ECO:0000259" key="2">
    <source>
        <dbReference type="PROSITE" id="PS50883"/>
    </source>
</evidence>
<dbReference type="Pfam" id="PF00989">
    <property type="entry name" value="PAS"/>
    <property type="match status" value="1"/>
</dbReference>
<dbReference type="PROSITE" id="PS50883">
    <property type="entry name" value="EAL"/>
    <property type="match status" value="1"/>
</dbReference>
<dbReference type="InterPro" id="IPR035965">
    <property type="entry name" value="PAS-like_dom_sf"/>
</dbReference>
<dbReference type="Proteomes" id="UP000187891">
    <property type="component" value="Unassembled WGS sequence"/>
</dbReference>
<dbReference type="SUPFAM" id="SSF55781">
    <property type="entry name" value="GAF domain-like"/>
    <property type="match status" value="1"/>
</dbReference>
<dbReference type="PANTHER" id="PTHR44757:SF2">
    <property type="entry name" value="BIOFILM ARCHITECTURE MAINTENANCE PROTEIN MBAA"/>
    <property type="match status" value="1"/>
</dbReference>
<dbReference type="PANTHER" id="PTHR44757">
    <property type="entry name" value="DIGUANYLATE CYCLASE DGCP"/>
    <property type="match status" value="1"/>
</dbReference>
<dbReference type="PROSITE" id="PS50112">
    <property type="entry name" value="PAS"/>
    <property type="match status" value="1"/>
</dbReference>
<feature type="domain" description="GGDEF" evidence="3">
    <location>
        <begin position="406"/>
        <end position="539"/>
    </location>
</feature>
<dbReference type="EMBL" id="FMUE01000025">
    <property type="protein sequence ID" value="SCX35936.1"/>
    <property type="molecule type" value="Genomic_DNA"/>
</dbReference>
<dbReference type="CDD" id="cd00130">
    <property type="entry name" value="PAS"/>
    <property type="match status" value="1"/>
</dbReference>
<protein>
    <submittedName>
        <fullName evidence="4">Bacteriophytochrome cph2</fullName>
    </submittedName>
</protein>
<dbReference type="SMART" id="SM00065">
    <property type="entry name" value="GAF"/>
    <property type="match status" value="1"/>
</dbReference>
<proteinExistence type="predicted"/>